<gene>
    <name evidence="4" type="ORF">CCACVL1_25023</name>
</gene>
<dbReference type="AlphaFoldDB" id="A0A1R3GM43"/>
<dbReference type="Gene3D" id="3.90.180.10">
    <property type="entry name" value="Medium-chain alcohol dehydrogenases, catalytic domain"/>
    <property type="match status" value="1"/>
</dbReference>
<keyword evidence="5" id="KW-1185">Reference proteome</keyword>
<dbReference type="Pfam" id="PF08240">
    <property type="entry name" value="ADH_N"/>
    <property type="match status" value="1"/>
</dbReference>
<dbReference type="InterPro" id="IPR013154">
    <property type="entry name" value="ADH-like_N"/>
</dbReference>
<dbReference type="Proteomes" id="UP000188268">
    <property type="component" value="Unassembled WGS sequence"/>
</dbReference>
<evidence type="ECO:0000313" key="4">
    <source>
        <dbReference type="EMBL" id="OMO59175.1"/>
    </source>
</evidence>
<sequence>TVPGYDVAGVVVKVGSQVTLFKEGDEVYGNINEKGLDHPKRYGTLAKEKLLAPKPKNLSFVQAASIPIAIGTANYEGLEKTALCV</sequence>
<comment type="similarity">
    <text evidence="1">Belongs to the zinc-containing alcohol dehydrogenase family. Quinone oxidoreductase subfamily.</text>
</comment>
<dbReference type="EMBL" id="AWWV01014019">
    <property type="protein sequence ID" value="OMO59175.1"/>
    <property type="molecule type" value="Genomic_DNA"/>
</dbReference>
<dbReference type="STRING" id="210143.A0A1R3GM43"/>
<dbReference type="InterPro" id="IPR044626">
    <property type="entry name" value="AOR-like"/>
</dbReference>
<organism evidence="4 5">
    <name type="scientific">Corchorus capsularis</name>
    <name type="common">Jute</name>
    <dbReference type="NCBI Taxonomy" id="210143"/>
    <lineage>
        <taxon>Eukaryota</taxon>
        <taxon>Viridiplantae</taxon>
        <taxon>Streptophyta</taxon>
        <taxon>Embryophyta</taxon>
        <taxon>Tracheophyta</taxon>
        <taxon>Spermatophyta</taxon>
        <taxon>Magnoliopsida</taxon>
        <taxon>eudicotyledons</taxon>
        <taxon>Gunneridae</taxon>
        <taxon>Pentapetalae</taxon>
        <taxon>rosids</taxon>
        <taxon>malvids</taxon>
        <taxon>Malvales</taxon>
        <taxon>Malvaceae</taxon>
        <taxon>Grewioideae</taxon>
        <taxon>Apeibeae</taxon>
        <taxon>Corchorus</taxon>
    </lineage>
</organism>
<keyword evidence="2" id="KW-0560">Oxidoreductase</keyword>
<dbReference type="InterPro" id="IPR011032">
    <property type="entry name" value="GroES-like_sf"/>
</dbReference>
<dbReference type="PANTHER" id="PTHR44573:SF3">
    <property type="entry name" value="CYTOSOLIC ALKENAL_ONE OXIDOREDUCTASE"/>
    <property type="match status" value="1"/>
</dbReference>
<feature type="domain" description="Alcohol dehydrogenase-like N-terminal" evidence="3">
    <location>
        <begin position="2"/>
        <end position="30"/>
    </location>
</feature>
<proteinExistence type="inferred from homology"/>
<dbReference type="PANTHER" id="PTHR44573">
    <property type="entry name" value="NADPH-DEPENDENT ALKENAL/ONE OXIDOREDUCTASE, CHLOROPLASTIC"/>
    <property type="match status" value="1"/>
</dbReference>
<protein>
    <submittedName>
        <fullName evidence="4">Alcohol dehydrogenase superfamily, zinc-type</fullName>
    </submittedName>
</protein>
<accession>A0A1R3GM43</accession>
<dbReference type="GO" id="GO:0016628">
    <property type="term" value="F:oxidoreductase activity, acting on the CH-CH group of donors, NAD or NADP as acceptor"/>
    <property type="evidence" value="ECO:0007669"/>
    <property type="project" value="InterPro"/>
</dbReference>
<dbReference type="OMA" id="IHAVSGC"/>
<feature type="non-terminal residue" evidence="4">
    <location>
        <position position="1"/>
    </location>
</feature>
<dbReference type="SUPFAM" id="SSF50129">
    <property type="entry name" value="GroES-like"/>
    <property type="match status" value="1"/>
</dbReference>
<evidence type="ECO:0000313" key="5">
    <source>
        <dbReference type="Proteomes" id="UP000188268"/>
    </source>
</evidence>
<evidence type="ECO:0000259" key="3">
    <source>
        <dbReference type="Pfam" id="PF08240"/>
    </source>
</evidence>
<evidence type="ECO:0000256" key="1">
    <source>
        <dbReference type="ARBA" id="ARBA00010371"/>
    </source>
</evidence>
<evidence type="ECO:0000256" key="2">
    <source>
        <dbReference type="ARBA" id="ARBA00023002"/>
    </source>
</evidence>
<comment type="caution">
    <text evidence="4">The sequence shown here is derived from an EMBL/GenBank/DDBJ whole genome shotgun (WGS) entry which is preliminary data.</text>
</comment>
<reference evidence="4 5" key="1">
    <citation type="submission" date="2013-09" db="EMBL/GenBank/DDBJ databases">
        <title>Corchorus capsularis genome sequencing.</title>
        <authorList>
            <person name="Alam M."/>
            <person name="Haque M.S."/>
            <person name="Islam M.S."/>
            <person name="Emdad E.M."/>
            <person name="Islam M.M."/>
            <person name="Ahmed B."/>
            <person name="Halim A."/>
            <person name="Hossen Q.M.M."/>
            <person name="Hossain M.Z."/>
            <person name="Ahmed R."/>
            <person name="Khan M.M."/>
            <person name="Islam R."/>
            <person name="Rashid M.M."/>
            <person name="Khan S.A."/>
            <person name="Rahman M.S."/>
            <person name="Alam M."/>
        </authorList>
    </citation>
    <scope>NUCLEOTIDE SEQUENCE [LARGE SCALE GENOMIC DNA]</scope>
    <source>
        <strain evidence="5">cv. CVL-1</strain>
        <tissue evidence="4">Whole seedling</tissue>
    </source>
</reference>
<name>A0A1R3GM43_COCAP</name>
<dbReference type="Gramene" id="OMO59175">
    <property type="protein sequence ID" value="OMO59175"/>
    <property type="gene ID" value="CCACVL1_25023"/>
</dbReference>